<dbReference type="InterPro" id="IPR012934">
    <property type="entry name" value="Znf_AD"/>
</dbReference>
<keyword evidence="4" id="KW-0862">Zinc</keyword>
<reference evidence="8" key="2">
    <citation type="submission" date="2020-05" db="UniProtKB">
        <authorList>
            <consortium name="EnsemblMetazoa"/>
        </authorList>
    </citation>
    <scope>IDENTIFICATION</scope>
    <source>
        <strain evidence="8">LVP_AGWG</strain>
    </source>
</reference>
<dbReference type="VEuPathDB" id="VectorBase:AAEL014864"/>
<keyword evidence="5" id="KW-0539">Nucleus</keyword>
<evidence type="ECO:0000256" key="1">
    <source>
        <dbReference type="ARBA" id="ARBA00022723"/>
    </source>
</evidence>
<accession>A0A1S4G2S1</accession>
<name>A0A1S4G2S1_AEDAE</name>
<proteinExistence type="inferred from homology"/>
<evidence type="ECO:0000313" key="8">
    <source>
        <dbReference type="EnsemblMetazoa" id="AAEL014864-PA"/>
    </source>
</evidence>
<keyword evidence="2" id="KW-0677">Repeat</keyword>
<dbReference type="PROSITE" id="PS00028">
    <property type="entry name" value="ZINC_FINGER_C2H2_1"/>
    <property type="match status" value="7"/>
</dbReference>
<dbReference type="InterPro" id="IPR013087">
    <property type="entry name" value="Znf_C2H2_type"/>
</dbReference>
<dbReference type="Gene3D" id="3.30.160.60">
    <property type="entry name" value="Classic Zinc Finger"/>
    <property type="match status" value="5"/>
</dbReference>
<dbReference type="GO" id="GO:0000978">
    <property type="term" value="F:RNA polymerase II cis-regulatory region sequence-specific DNA binding"/>
    <property type="evidence" value="ECO:0007669"/>
    <property type="project" value="TreeGrafter"/>
</dbReference>
<gene>
    <name evidence="8" type="primary">5565512</name>
</gene>
<dbReference type="GO" id="GO:0000981">
    <property type="term" value="F:DNA-binding transcription factor activity, RNA polymerase II-specific"/>
    <property type="evidence" value="ECO:0007669"/>
    <property type="project" value="TreeGrafter"/>
</dbReference>
<evidence type="ECO:0000256" key="6">
    <source>
        <dbReference type="ARBA" id="ARBA00037948"/>
    </source>
</evidence>
<dbReference type="Pfam" id="PF07776">
    <property type="entry name" value="zf-AD"/>
    <property type="match status" value="1"/>
</dbReference>
<feature type="region of interest" description="Disordered" evidence="7">
    <location>
        <begin position="443"/>
        <end position="470"/>
    </location>
</feature>
<protein>
    <submittedName>
        <fullName evidence="8">Uncharacterized protein</fullName>
    </submittedName>
</protein>
<evidence type="ECO:0000256" key="5">
    <source>
        <dbReference type="ARBA" id="ARBA00023242"/>
    </source>
</evidence>
<dbReference type="SUPFAM" id="SSF57716">
    <property type="entry name" value="Glucocorticoid receptor-like (DNA-binding domain)"/>
    <property type="match status" value="1"/>
</dbReference>
<feature type="compositionally biased region" description="Basic and acidic residues" evidence="7">
    <location>
        <begin position="443"/>
        <end position="452"/>
    </location>
</feature>
<evidence type="ECO:0000256" key="7">
    <source>
        <dbReference type="SAM" id="MobiDB-lite"/>
    </source>
</evidence>
<dbReference type="InterPro" id="IPR036236">
    <property type="entry name" value="Znf_C2H2_sf"/>
</dbReference>
<keyword evidence="3" id="KW-0863">Zinc-finger</keyword>
<dbReference type="SUPFAM" id="SSF57667">
    <property type="entry name" value="beta-beta-alpha zinc fingers"/>
    <property type="match status" value="4"/>
</dbReference>
<dbReference type="AlphaFoldDB" id="A0A1S4G2S1"/>
<dbReference type="PANTHER" id="PTHR24388:SF104">
    <property type="entry name" value="AT-RICH BINDING PROTEIN-RELATED"/>
    <property type="match status" value="1"/>
</dbReference>
<evidence type="ECO:0000313" key="9">
    <source>
        <dbReference type="Proteomes" id="UP000008820"/>
    </source>
</evidence>
<reference evidence="8 9" key="1">
    <citation type="submission" date="2017-06" db="EMBL/GenBank/DDBJ databases">
        <title>Aedes aegypti genome working group (AGWG) sequencing and assembly.</title>
        <authorList>
            <consortium name="Aedes aegypti Genome Working Group (AGWG)"/>
            <person name="Matthews B.J."/>
        </authorList>
    </citation>
    <scope>NUCLEOTIDE SEQUENCE [LARGE SCALE GENOMIC DNA]</scope>
    <source>
        <strain evidence="8 9">LVP_AGWG</strain>
    </source>
</reference>
<dbReference type="Gene3D" id="3.40.1800.20">
    <property type="match status" value="1"/>
</dbReference>
<evidence type="ECO:0000256" key="3">
    <source>
        <dbReference type="ARBA" id="ARBA00022771"/>
    </source>
</evidence>
<dbReference type="OrthoDB" id="7758866at2759"/>
<dbReference type="SMART" id="SM00355">
    <property type="entry name" value="ZnF_C2H2"/>
    <property type="match status" value="10"/>
</dbReference>
<keyword evidence="1" id="KW-0479">Metal-binding</keyword>
<evidence type="ECO:0000256" key="4">
    <source>
        <dbReference type="ARBA" id="ARBA00022833"/>
    </source>
</evidence>
<dbReference type="Pfam" id="PF00096">
    <property type="entry name" value="zf-C2H2"/>
    <property type="match status" value="1"/>
</dbReference>
<feature type="region of interest" description="Disordered" evidence="7">
    <location>
        <begin position="103"/>
        <end position="139"/>
    </location>
</feature>
<dbReference type="InParanoid" id="A0A1S4G2S1"/>
<comment type="similarity">
    <text evidence="6">Belongs to the snail C2H2-type zinc-finger protein family.</text>
</comment>
<sequence length="470" mass="54692">MSINQYSTSCRLCLQCNTTFYEIFSNKSIEEKIQKVFKFPVTNNYRLPHLICLTCHETLTRFDEFVQLVGGNQEYLNRQYGLSQPETVPVDVVTIDNPTVQISLKLPDEPNPASECGEPTEGVDSAKRTKRKNNPRSKGDELIRQHMELYCDICGESSERFEDYSTLLKHFKVAHETRGYAVCCGRKFNRKDKLMDHITLHINPDAFKCNDCGHRSKSALLLDIHRRQHSKAERRYVCDMCDKVFVTKSQLYNHLAKHGLKRHVCDVCGKAFGHKFILARHRIKHDEPSKFICEICAKPLSSAFNLKLHLQNHDTKTGNKVQCSFCAKWFNNAETLRSHFNARHKDQREHRCEQCDKLYPTGSALLEHVRMVHRKQPNHCCHLCDKRFFKQSVLKEHVKRSHSGPNPKALFQCEFCDKEYLHSNNYFFHRKKAHPEEYAQLRRDREQQRVGLDEGSTPGDSSTPTDVVHQ</sequence>
<dbReference type="PANTHER" id="PTHR24388">
    <property type="entry name" value="ZINC FINGER PROTEIN"/>
    <property type="match status" value="1"/>
</dbReference>
<keyword evidence="9" id="KW-1185">Reference proteome</keyword>
<dbReference type="SMART" id="SM00868">
    <property type="entry name" value="zf-AD"/>
    <property type="match status" value="2"/>
</dbReference>
<dbReference type="PROSITE" id="PS51915">
    <property type="entry name" value="ZAD"/>
    <property type="match status" value="1"/>
</dbReference>
<organism evidence="8 9">
    <name type="scientific">Aedes aegypti</name>
    <name type="common">Yellowfever mosquito</name>
    <name type="synonym">Culex aegypti</name>
    <dbReference type="NCBI Taxonomy" id="7159"/>
    <lineage>
        <taxon>Eukaryota</taxon>
        <taxon>Metazoa</taxon>
        <taxon>Ecdysozoa</taxon>
        <taxon>Arthropoda</taxon>
        <taxon>Hexapoda</taxon>
        <taxon>Insecta</taxon>
        <taxon>Pterygota</taxon>
        <taxon>Neoptera</taxon>
        <taxon>Endopterygota</taxon>
        <taxon>Diptera</taxon>
        <taxon>Nematocera</taxon>
        <taxon>Culicoidea</taxon>
        <taxon>Culicidae</taxon>
        <taxon>Culicinae</taxon>
        <taxon>Aedini</taxon>
        <taxon>Aedes</taxon>
        <taxon>Stegomyia</taxon>
    </lineage>
</organism>
<dbReference type="PROSITE" id="PS50157">
    <property type="entry name" value="ZINC_FINGER_C2H2_2"/>
    <property type="match status" value="8"/>
</dbReference>
<feature type="compositionally biased region" description="Polar residues" evidence="7">
    <location>
        <begin position="458"/>
        <end position="470"/>
    </location>
</feature>
<dbReference type="EnsemblMetazoa" id="AAEL014864-RA">
    <property type="protein sequence ID" value="AAEL014864-PA"/>
    <property type="gene ID" value="AAEL014864"/>
</dbReference>
<dbReference type="GO" id="GO:0008270">
    <property type="term" value="F:zinc ion binding"/>
    <property type="evidence" value="ECO:0007669"/>
    <property type="project" value="UniProtKB-UniRule"/>
</dbReference>
<dbReference type="GO" id="GO:0005634">
    <property type="term" value="C:nucleus"/>
    <property type="evidence" value="ECO:0007669"/>
    <property type="project" value="InterPro"/>
</dbReference>
<dbReference type="InterPro" id="IPR050527">
    <property type="entry name" value="Snail/Krueppel_Znf"/>
</dbReference>
<evidence type="ECO:0000256" key="2">
    <source>
        <dbReference type="ARBA" id="ARBA00022737"/>
    </source>
</evidence>
<dbReference type="Proteomes" id="UP000008820">
    <property type="component" value="Chromosome 2"/>
</dbReference>